<evidence type="ECO:0008006" key="3">
    <source>
        <dbReference type="Google" id="ProtNLM"/>
    </source>
</evidence>
<evidence type="ECO:0000313" key="1">
    <source>
        <dbReference type="EMBL" id="KAK0385330.1"/>
    </source>
</evidence>
<dbReference type="AlphaFoldDB" id="A0AA39GDG7"/>
<evidence type="ECO:0000313" key="2">
    <source>
        <dbReference type="Proteomes" id="UP001175261"/>
    </source>
</evidence>
<reference evidence="1" key="1">
    <citation type="submission" date="2022-10" db="EMBL/GenBank/DDBJ databases">
        <title>Determination and structural analysis of whole genome sequence of Sarocladium strictum F4-1.</title>
        <authorList>
            <person name="Hu L."/>
            <person name="Jiang Y."/>
        </authorList>
    </citation>
    <scope>NUCLEOTIDE SEQUENCE</scope>
    <source>
        <strain evidence="1">F4-1</strain>
    </source>
</reference>
<dbReference type="SUPFAM" id="SSF53335">
    <property type="entry name" value="S-adenosyl-L-methionine-dependent methyltransferases"/>
    <property type="match status" value="1"/>
</dbReference>
<sequence>MDCQSPPDEQLGPSLDNLLDCHLHDKKHRPTAIVPTFVHRLKIADAWAIPRSARRLLDIGCGQGESTLILANTNSEVHATGVDSGPADYGSPYTLGQSQAFTLASPLGQRIAFERADPVSYLRDGKDITRAQFDAAFFCHSLWYWSSADEVRNVFSALAETGVPQIYIAEWAGEASRPEQEAHALAAKAQKELYAERHSIGGSRLLQQNIRTGFLPDELFALAAEAGGWKVARRGVVTAPSDLMDGVWETDYVKSENDWKRGIMELDGLSEEKKQKFLQYSDQVKEAVERCGGRKEVRCMDAVWAVLERD</sequence>
<dbReference type="EMBL" id="JAPDFR010000007">
    <property type="protein sequence ID" value="KAK0385330.1"/>
    <property type="molecule type" value="Genomic_DNA"/>
</dbReference>
<dbReference type="Gene3D" id="3.40.50.150">
    <property type="entry name" value="Vaccinia Virus protein VP39"/>
    <property type="match status" value="1"/>
</dbReference>
<dbReference type="InterPro" id="IPR029063">
    <property type="entry name" value="SAM-dependent_MTases_sf"/>
</dbReference>
<comment type="caution">
    <text evidence="1">The sequence shown here is derived from an EMBL/GenBank/DDBJ whole genome shotgun (WGS) entry which is preliminary data.</text>
</comment>
<gene>
    <name evidence="1" type="ORF">NLU13_7806</name>
</gene>
<dbReference type="CDD" id="cd02440">
    <property type="entry name" value="AdoMet_MTases"/>
    <property type="match status" value="1"/>
</dbReference>
<dbReference type="Proteomes" id="UP001175261">
    <property type="component" value="Unassembled WGS sequence"/>
</dbReference>
<proteinExistence type="predicted"/>
<accession>A0AA39GDG7</accession>
<keyword evidence="2" id="KW-1185">Reference proteome</keyword>
<protein>
    <recommendedName>
        <fullName evidence="3">Methyltransferase domain-containing protein</fullName>
    </recommendedName>
</protein>
<organism evidence="1 2">
    <name type="scientific">Sarocladium strictum</name>
    <name type="common">Black bundle disease fungus</name>
    <name type="synonym">Acremonium strictum</name>
    <dbReference type="NCBI Taxonomy" id="5046"/>
    <lineage>
        <taxon>Eukaryota</taxon>
        <taxon>Fungi</taxon>
        <taxon>Dikarya</taxon>
        <taxon>Ascomycota</taxon>
        <taxon>Pezizomycotina</taxon>
        <taxon>Sordariomycetes</taxon>
        <taxon>Hypocreomycetidae</taxon>
        <taxon>Hypocreales</taxon>
        <taxon>Sarocladiaceae</taxon>
        <taxon>Sarocladium</taxon>
    </lineage>
</organism>
<name>A0AA39GDG7_SARSR</name>